<evidence type="ECO:0000313" key="3">
    <source>
        <dbReference type="EMBL" id="EMY34859.1"/>
    </source>
</evidence>
<dbReference type="RefSeq" id="WP_005268342.1">
    <property type="nucleotide sequence ID" value="NZ_ANPE02000098.1"/>
</dbReference>
<evidence type="ECO:0000256" key="1">
    <source>
        <dbReference type="ARBA" id="ARBA00006987"/>
    </source>
</evidence>
<gene>
    <name evidence="3" type="ORF">D477_007454</name>
</gene>
<organism evidence="3 4">
    <name type="scientific">Arthrobacter crystallopoietes BAB-32</name>
    <dbReference type="NCBI Taxonomy" id="1246476"/>
    <lineage>
        <taxon>Bacteria</taxon>
        <taxon>Bacillati</taxon>
        <taxon>Actinomycetota</taxon>
        <taxon>Actinomycetes</taxon>
        <taxon>Micrococcales</taxon>
        <taxon>Micrococcaceae</taxon>
        <taxon>Crystallibacter</taxon>
    </lineage>
</organism>
<comment type="similarity">
    <text evidence="1">Belongs to the UPF0065 (bug) family.</text>
</comment>
<comment type="caution">
    <text evidence="3">The sequence shown here is derived from an EMBL/GenBank/DDBJ whole genome shotgun (WGS) entry which is preliminary data.</text>
</comment>
<dbReference type="InterPro" id="IPR042100">
    <property type="entry name" value="Bug_dom1"/>
</dbReference>
<evidence type="ECO:0000313" key="4">
    <source>
        <dbReference type="Proteomes" id="UP000010729"/>
    </source>
</evidence>
<feature type="chain" id="PRO_5004113131" description="Tricarboxylic transport membrane protein" evidence="2">
    <location>
        <begin position="24"/>
        <end position="328"/>
    </location>
</feature>
<protein>
    <recommendedName>
        <fullName evidence="5">Tricarboxylic transport membrane protein</fullName>
    </recommendedName>
</protein>
<keyword evidence="4" id="KW-1185">Reference proteome</keyword>
<accession>N1V4D3</accession>
<dbReference type="OrthoDB" id="9780943at2"/>
<dbReference type="Pfam" id="PF03401">
    <property type="entry name" value="TctC"/>
    <property type="match status" value="1"/>
</dbReference>
<evidence type="ECO:0000256" key="2">
    <source>
        <dbReference type="SAM" id="SignalP"/>
    </source>
</evidence>
<dbReference type="Proteomes" id="UP000010729">
    <property type="component" value="Unassembled WGS sequence"/>
</dbReference>
<dbReference type="PIRSF" id="PIRSF017082">
    <property type="entry name" value="YflP"/>
    <property type="match status" value="1"/>
</dbReference>
<reference evidence="3 4" key="1">
    <citation type="journal article" date="2013" name="Genome Announc.">
        <title>Draft Genome Sequence of Arthrobacter crystallopoietes Strain BAB-32, Revealing Genes for Bioremediation.</title>
        <authorList>
            <person name="Joshi M.N."/>
            <person name="Pandit A.S."/>
            <person name="Sharma A."/>
            <person name="Pandya R.V."/>
            <person name="Desai S.M."/>
            <person name="Saxena A.K."/>
            <person name="Bagatharia S.B."/>
        </authorList>
    </citation>
    <scope>NUCLEOTIDE SEQUENCE [LARGE SCALE GENOMIC DNA]</scope>
    <source>
        <strain evidence="3 4">BAB-32</strain>
    </source>
</reference>
<dbReference type="PROSITE" id="PS51257">
    <property type="entry name" value="PROKAR_LIPOPROTEIN"/>
    <property type="match status" value="1"/>
</dbReference>
<keyword evidence="2" id="KW-0732">Signal</keyword>
<feature type="signal peptide" evidence="2">
    <location>
        <begin position="1"/>
        <end position="23"/>
    </location>
</feature>
<dbReference type="Gene3D" id="3.40.190.150">
    <property type="entry name" value="Bordetella uptake gene, domain 1"/>
    <property type="match status" value="1"/>
</dbReference>
<evidence type="ECO:0008006" key="5">
    <source>
        <dbReference type="Google" id="ProtNLM"/>
    </source>
</evidence>
<sequence>MKSLLKAGTAVLVAAVALTGCSAASGDAGGNYPDRPINFSVGSEPGSGWDGTARALVEVMEREDAVPVQVNVQNRPGSVGCVLLNEMITKNADASHEIAMTSVPLQSMELRGMCDVNYQDVTVIARLLIENFLVAVPADSKFTDLDSLLDAIVKDPKSVPVAADGDDQLPLALLVEAAGGDPSAINFIAFESGGEYLTALMNGDVVASVSGVTEYGPQIEAGELRGLAVLSEERLEEPLADIPTAVELGYDVTLNNWRGVYGPPNMPEEAVEYWRAKLQELLQSDSWQEIAERNQWETAYLAGDELDAFLEDSYGQLTSALQSVDALK</sequence>
<name>N1V4D3_9MICC</name>
<dbReference type="InterPro" id="IPR005064">
    <property type="entry name" value="BUG"/>
</dbReference>
<dbReference type="EMBL" id="ANPE02000098">
    <property type="protein sequence ID" value="EMY34859.1"/>
    <property type="molecule type" value="Genomic_DNA"/>
</dbReference>
<dbReference type="PANTHER" id="PTHR42928">
    <property type="entry name" value="TRICARBOXYLATE-BINDING PROTEIN"/>
    <property type="match status" value="1"/>
</dbReference>
<proteinExistence type="inferred from homology"/>
<dbReference type="AlphaFoldDB" id="N1V4D3"/>
<dbReference type="CDD" id="cd07012">
    <property type="entry name" value="PBP2_Bug_TTT"/>
    <property type="match status" value="1"/>
</dbReference>
<dbReference type="Gene3D" id="3.40.190.10">
    <property type="entry name" value="Periplasmic binding protein-like II"/>
    <property type="match status" value="1"/>
</dbReference>
<dbReference type="PANTHER" id="PTHR42928:SF3">
    <property type="entry name" value="UPF0065 PROTEIN YFLP"/>
    <property type="match status" value="1"/>
</dbReference>
<dbReference type="SUPFAM" id="SSF53850">
    <property type="entry name" value="Periplasmic binding protein-like II"/>
    <property type="match status" value="1"/>
</dbReference>